<accession>A0ABS3LAA6</accession>
<evidence type="ECO:0000313" key="2">
    <source>
        <dbReference type="Proteomes" id="UP000664601"/>
    </source>
</evidence>
<sequence length="99" mass="11282">MLKKGEWVQIHTIILTPDQRAPQVPDDTREVPLEMWVKGFLLEDAEIGDEVEIETVTKRIAKGTLVQGNPTFYHSFGDFVPEIVEIDKMLQAELFGGER</sequence>
<dbReference type="Proteomes" id="UP000664601">
    <property type="component" value="Unassembled WGS sequence"/>
</dbReference>
<dbReference type="InterPro" id="IPR047755">
    <property type="entry name" value="OrtA"/>
</dbReference>
<organism evidence="1 2">
    <name type="scientific">Candidatus Enterococcus moelleringii</name>
    <dbReference type="NCBI Taxonomy" id="2815325"/>
    <lineage>
        <taxon>Bacteria</taxon>
        <taxon>Bacillati</taxon>
        <taxon>Bacillota</taxon>
        <taxon>Bacilli</taxon>
        <taxon>Lactobacillales</taxon>
        <taxon>Enterococcaceae</taxon>
        <taxon>Enterococcus</taxon>
    </lineage>
</organism>
<gene>
    <name evidence="1" type="ORF">JZO70_05845</name>
</gene>
<dbReference type="RefSeq" id="WP_207672611.1">
    <property type="nucleotide sequence ID" value="NZ_JAFREM010000010.1"/>
</dbReference>
<dbReference type="NCBIfam" id="NF040739">
    <property type="entry name" value="ornith_OrtA"/>
    <property type="match status" value="1"/>
</dbReference>
<dbReference type="Pfam" id="PF22010">
    <property type="entry name" value="OrtA"/>
    <property type="match status" value="1"/>
</dbReference>
<protein>
    <submittedName>
        <fullName evidence="1">2-amino-4-ketopentanoate thiolase</fullName>
    </submittedName>
</protein>
<proteinExistence type="predicted"/>
<name>A0ABS3LAA6_9ENTE</name>
<comment type="caution">
    <text evidence="1">The sequence shown here is derived from an EMBL/GenBank/DDBJ whole genome shotgun (WGS) entry which is preliminary data.</text>
</comment>
<reference evidence="1 2" key="1">
    <citation type="submission" date="2021-03" db="EMBL/GenBank/DDBJ databases">
        <title>Enterococcal diversity collection.</title>
        <authorList>
            <person name="Gilmore M.S."/>
            <person name="Schwartzman J."/>
            <person name="Van Tyne D."/>
            <person name="Martin M."/>
            <person name="Earl A.M."/>
            <person name="Manson A.L."/>
            <person name="Straub T."/>
            <person name="Salamzade R."/>
            <person name="Saavedra J."/>
            <person name="Lebreton F."/>
            <person name="Prichula J."/>
            <person name="Schaufler K."/>
            <person name="Gaca A."/>
            <person name="Sgardioli B."/>
            <person name="Wagenaar J."/>
            <person name="Strong T."/>
        </authorList>
    </citation>
    <scope>NUCLEOTIDE SEQUENCE [LARGE SCALE GENOMIC DNA]</scope>
    <source>
        <strain evidence="1 2">669A</strain>
    </source>
</reference>
<evidence type="ECO:0000313" key="1">
    <source>
        <dbReference type="EMBL" id="MBO1305671.1"/>
    </source>
</evidence>
<dbReference type="EMBL" id="JAFREM010000010">
    <property type="protein sequence ID" value="MBO1305671.1"/>
    <property type="molecule type" value="Genomic_DNA"/>
</dbReference>
<keyword evidence="2" id="KW-1185">Reference proteome</keyword>